<comment type="similarity">
    <text evidence="5">Belongs to the TatC family.</text>
</comment>
<feature type="transmembrane region" description="Helical" evidence="5">
    <location>
        <begin position="35"/>
        <end position="54"/>
    </location>
</feature>
<dbReference type="GO" id="GO:0043953">
    <property type="term" value="P:protein transport by the Tat complex"/>
    <property type="evidence" value="ECO:0007669"/>
    <property type="project" value="UniProtKB-UniRule"/>
</dbReference>
<comment type="caution">
    <text evidence="7">The sequence shown here is derived from an EMBL/GenBank/DDBJ whole genome shotgun (WGS) entry which is preliminary data.</text>
</comment>
<dbReference type="Pfam" id="PF00902">
    <property type="entry name" value="TatC"/>
    <property type="match status" value="2"/>
</dbReference>
<comment type="function">
    <text evidence="5">Part of the twin-arginine translocation (Tat) system that transports large folded proteins containing a characteristic twin-arginine motif in their signal peptide across membranes.</text>
</comment>
<keyword evidence="3 5" id="KW-1133">Transmembrane helix</keyword>
<dbReference type="GO" id="GO:0065002">
    <property type="term" value="P:intracellular protein transmembrane transport"/>
    <property type="evidence" value="ECO:0007669"/>
    <property type="project" value="TreeGrafter"/>
</dbReference>
<keyword evidence="8" id="KW-1185">Reference proteome</keyword>
<feature type="transmembrane region" description="Helical" evidence="5">
    <location>
        <begin position="335"/>
        <end position="358"/>
    </location>
</feature>
<evidence type="ECO:0000313" key="8">
    <source>
        <dbReference type="Proteomes" id="UP000075321"/>
    </source>
</evidence>
<feature type="transmembrane region" description="Helical" evidence="5">
    <location>
        <begin position="710"/>
        <end position="730"/>
    </location>
</feature>
<name>A0A151AAA9_9EURY</name>
<dbReference type="RefSeq" id="WP_066385132.1">
    <property type="nucleotide sequence ID" value="NZ_LTAZ01000013.1"/>
</dbReference>
<sequence length="736" mass="81061">MARPIFDESTARSFDTSRRTVGAILSTIQTHLQKVFIVFTIGFLGIFYALRAFVWDWLRAITESKMSAQVAGQHEIIVTTPFEVILLQAKIGIIGGVLIAVPPLVYLSRHELRAQGYWPRTSISYWKFVGISLVSILLFLGGVAYAYGFFFPLILGFLAEFSYNVGIDPTWSIVMWAEFLVLLTLSFGLAAQLPLVMIVLAYTEIVPYETFRDKWRHAVLGMFVFGAIFSPPDPISQLMWALPLTVLYAVSLGITRFIVALKRGGQPNVAETFRKNLSRLLGIPLLLAAGAYAVLATSLGENIEKTLLTFRTIVLPETLPVHGSSEIFREVAPEFGIPVLLFLISFLILAIYLVIVSVEDIPLQTGRMGDPTALDLTTLDAAGIRAAPDASFETLSEVAVLSIARKAIDSEDYETAQSVLDRFDAIDRDNANESSRSNDVETATADTDQSNTEDIGGILTGSASGMFASFSEEKDEDDIGGYIYDIKYIVDSLRSRLLWIFLVFGVVLMGVFTFFYMGGVRIITQDFVSRMPSAVVSIDDIRIIDLHPVETLMFIIKVSTLAGALAVLPMVLYYAWPAMKDRGLTDGQQSVVYEWTLAIALALGIGTLLGYYYIAPGLIGLLVYDAVQGGMRISYRISSFSWLIIYTTVGVGLLACVPVTMWMLFRGKIASYNTMRHRWREVTIAVLVIVGIITPTGTLTMILVAVPIMLAYGIGLAGLWVVTVGGRLDFGNRISH</sequence>
<keyword evidence="5" id="KW-0813">Transport</keyword>
<comment type="subunit">
    <text evidence="5">Forms a complex with TatA.</text>
</comment>
<feature type="transmembrane region" description="Helical" evidence="5">
    <location>
        <begin position="684"/>
        <end position="704"/>
    </location>
</feature>
<feature type="transmembrane region" description="Helical" evidence="5">
    <location>
        <begin position="238"/>
        <end position="259"/>
    </location>
</feature>
<reference evidence="7 8" key="1">
    <citation type="submission" date="2016-02" db="EMBL/GenBank/DDBJ databases">
        <title>Genome sequence of Halalkalicoccus paucihalophilus DSM 24557.</title>
        <authorList>
            <person name="Poehlein A."/>
            <person name="Daniel R."/>
        </authorList>
    </citation>
    <scope>NUCLEOTIDE SEQUENCE [LARGE SCALE GENOMIC DNA]</scope>
    <source>
        <strain evidence="7 8">DSM 24557</strain>
    </source>
</reference>
<feature type="region of interest" description="Disordered" evidence="6">
    <location>
        <begin position="430"/>
        <end position="451"/>
    </location>
</feature>
<proteinExistence type="inferred from homology"/>
<evidence type="ECO:0000256" key="6">
    <source>
        <dbReference type="SAM" id="MobiDB-lite"/>
    </source>
</evidence>
<dbReference type="GO" id="GO:0009977">
    <property type="term" value="F:proton motive force dependent protein transmembrane transporter activity"/>
    <property type="evidence" value="ECO:0007669"/>
    <property type="project" value="TreeGrafter"/>
</dbReference>
<comment type="subcellular location">
    <subcellularLocation>
        <location evidence="5">Cell membrane</location>
        <topology evidence="5">Multi-pass membrane protein</topology>
    </subcellularLocation>
    <subcellularLocation>
        <location evidence="1">Membrane</location>
        <topology evidence="1">Multi-pass membrane protein</topology>
    </subcellularLocation>
</comment>
<feature type="compositionally biased region" description="Basic and acidic residues" evidence="6">
    <location>
        <begin position="430"/>
        <end position="439"/>
    </location>
</feature>
<dbReference type="OrthoDB" id="15305at2157"/>
<feature type="transmembrane region" description="Helical" evidence="5">
    <location>
        <begin position="497"/>
        <end position="517"/>
    </location>
</feature>
<feature type="transmembrane region" description="Helical" evidence="5">
    <location>
        <begin position="179"/>
        <end position="203"/>
    </location>
</feature>
<feature type="transmembrane region" description="Helical" evidence="5">
    <location>
        <begin position="85"/>
        <end position="107"/>
    </location>
</feature>
<evidence type="ECO:0000256" key="4">
    <source>
        <dbReference type="ARBA" id="ARBA00023136"/>
    </source>
</evidence>
<keyword evidence="4 5" id="KW-0472">Membrane</keyword>
<feature type="transmembrane region" description="Helical" evidence="5">
    <location>
        <begin position="643"/>
        <end position="664"/>
    </location>
</feature>
<evidence type="ECO:0000256" key="5">
    <source>
        <dbReference type="HAMAP-Rule" id="MF_00902"/>
    </source>
</evidence>
<dbReference type="PATRIC" id="fig|1008153.3.peg.3809"/>
<feature type="compositionally biased region" description="Polar residues" evidence="6">
    <location>
        <begin position="440"/>
        <end position="451"/>
    </location>
</feature>
<feature type="transmembrane region" description="Helical" evidence="5">
    <location>
        <begin position="554"/>
        <end position="576"/>
    </location>
</feature>
<keyword evidence="5" id="KW-0653">Protein transport</keyword>
<organism evidence="7 8">
    <name type="scientific">Halalkalicoccus paucihalophilus</name>
    <dbReference type="NCBI Taxonomy" id="1008153"/>
    <lineage>
        <taxon>Archaea</taxon>
        <taxon>Methanobacteriati</taxon>
        <taxon>Methanobacteriota</taxon>
        <taxon>Stenosarchaea group</taxon>
        <taxon>Halobacteria</taxon>
        <taxon>Halobacteriales</taxon>
        <taxon>Halococcaceae</taxon>
        <taxon>Halalkalicoccus</taxon>
    </lineage>
</organism>
<evidence type="ECO:0000256" key="1">
    <source>
        <dbReference type="ARBA" id="ARBA00004141"/>
    </source>
</evidence>
<dbReference type="PRINTS" id="PR01840">
    <property type="entry name" value="TATCFAMILY"/>
</dbReference>
<keyword evidence="5" id="KW-1003">Cell membrane</keyword>
<dbReference type="PANTHER" id="PTHR30371">
    <property type="entry name" value="SEC-INDEPENDENT PROTEIN TRANSLOCASE PROTEIN TATC"/>
    <property type="match status" value="1"/>
</dbReference>
<dbReference type="InterPro" id="IPR002033">
    <property type="entry name" value="TatC"/>
</dbReference>
<gene>
    <name evidence="7" type="primary">tatC_3</name>
    <name evidence="5" type="synonym">tatC</name>
    <name evidence="7" type="ORF">HAPAU_36040</name>
</gene>
<dbReference type="EMBL" id="LTAZ01000013">
    <property type="protein sequence ID" value="KYH24621.1"/>
    <property type="molecule type" value="Genomic_DNA"/>
</dbReference>
<dbReference type="AlphaFoldDB" id="A0A151AAA9"/>
<accession>A0A151AAA9</accession>
<comment type="caution">
    <text evidence="5">Lacks conserved residue(s) required for the propagation of feature annotation.</text>
</comment>
<dbReference type="PANTHER" id="PTHR30371:SF0">
    <property type="entry name" value="SEC-INDEPENDENT PROTEIN TRANSLOCASE PROTEIN TATC, CHLOROPLASTIC-RELATED"/>
    <property type="match status" value="1"/>
</dbReference>
<keyword evidence="2 5" id="KW-0812">Transmembrane</keyword>
<dbReference type="Proteomes" id="UP000075321">
    <property type="component" value="Unassembled WGS sequence"/>
</dbReference>
<evidence type="ECO:0000256" key="2">
    <source>
        <dbReference type="ARBA" id="ARBA00022692"/>
    </source>
</evidence>
<feature type="transmembrane region" description="Helical" evidence="5">
    <location>
        <begin position="597"/>
        <end position="623"/>
    </location>
</feature>
<feature type="transmembrane region" description="Helical" evidence="5">
    <location>
        <begin position="280"/>
        <end position="300"/>
    </location>
</feature>
<dbReference type="GO" id="GO:0033281">
    <property type="term" value="C:TAT protein transport complex"/>
    <property type="evidence" value="ECO:0007669"/>
    <property type="project" value="UniProtKB-UniRule"/>
</dbReference>
<feature type="transmembrane region" description="Helical" evidence="5">
    <location>
        <begin position="215"/>
        <end position="232"/>
    </location>
</feature>
<evidence type="ECO:0000313" key="7">
    <source>
        <dbReference type="EMBL" id="KYH24621.1"/>
    </source>
</evidence>
<dbReference type="HAMAP" id="MF_00902">
    <property type="entry name" value="TatC"/>
    <property type="match status" value="1"/>
</dbReference>
<feature type="transmembrane region" description="Helical" evidence="5">
    <location>
        <begin position="128"/>
        <end position="159"/>
    </location>
</feature>
<protein>
    <recommendedName>
        <fullName evidence="5">Sec-independent protein translocase protein TatC</fullName>
    </recommendedName>
</protein>
<evidence type="ECO:0000256" key="3">
    <source>
        <dbReference type="ARBA" id="ARBA00022989"/>
    </source>
</evidence>
<keyword evidence="5" id="KW-0811">Translocation</keyword>